<keyword evidence="4 6" id="KW-1133">Transmembrane helix</keyword>
<accession>A0A7Y0L9R2</accession>
<feature type="transmembrane region" description="Helical" evidence="6">
    <location>
        <begin position="110"/>
        <end position="129"/>
    </location>
</feature>
<evidence type="ECO:0000256" key="1">
    <source>
        <dbReference type="ARBA" id="ARBA00004651"/>
    </source>
</evidence>
<gene>
    <name evidence="8" type="ORF">HII17_03175</name>
</gene>
<dbReference type="RefSeq" id="WP_169073851.1">
    <property type="nucleotide sequence ID" value="NZ_JABBXH010000001.1"/>
</dbReference>
<organism evidence="8 9">
    <name type="scientific">Thalassotalea algicola</name>
    <dbReference type="NCBI Taxonomy" id="2716224"/>
    <lineage>
        <taxon>Bacteria</taxon>
        <taxon>Pseudomonadati</taxon>
        <taxon>Pseudomonadota</taxon>
        <taxon>Gammaproteobacteria</taxon>
        <taxon>Alteromonadales</taxon>
        <taxon>Colwelliaceae</taxon>
        <taxon>Thalassotalea</taxon>
    </lineage>
</organism>
<dbReference type="PANTHER" id="PTHR12677">
    <property type="entry name" value="GOLGI APPARATUS MEMBRANE PROTEIN TVP38-RELATED"/>
    <property type="match status" value="1"/>
</dbReference>
<keyword evidence="3 6" id="KW-0812">Transmembrane</keyword>
<feature type="transmembrane region" description="Helical" evidence="6">
    <location>
        <begin position="33"/>
        <end position="55"/>
    </location>
</feature>
<dbReference type="InterPro" id="IPR032816">
    <property type="entry name" value="VTT_dom"/>
</dbReference>
<comment type="similarity">
    <text evidence="6">Belongs to the TVP38/TMEM64 family.</text>
</comment>
<reference evidence="8 9" key="1">
    <citation type="submission" date="2020-04" db="EMBL/GenBank/DDBJ databases">
        <title>Thalassotalea sp. M1531, isolated from the surface of marine red alga.</title>
        <authorList>
            <person name="Pang L."/>
            <person name="Lu D.-C."/>
        </authorList>
    </citation>
    <scope>NUCLEOTIDE SEQUENCE [LARGE SCALE GENOMIC DNA]</scope>
    <source>
        <strain evidence="8 9">M1531</strain>
    </source>
</reference>
<comment type="caution">
    <text evidence="8">The sequence shown here is derived from an EMBL/GenBank/DDBJ whole genome shotgun (WGS) entry which is preliminary data.</text>
</comment>
<dbReference type="AlphaFoldDB" id="A0A7Y0L9R2"/>
<protein>
    <recommendedName>
        <fullName evidence="6">TVP38/TMEM64 family membrane protein</fullName>
    </recommendedName>
</protein>
<comment type="caution">
    <text evidence="6">Lacks conserved residue(s) required for the propagation of feature annotation.</text>
</comment>
<evidence type="ECO:0000256" key="2">
    <source>
        <dbReference type="ARBA" id="ARBA00022475"/>
    </source>
</evidence>
<dbReference type="GO" id="GO:0005886">
    <property type="term" value="C:plasma membrane"/>
    <property type="evidence" value="ECO:0007669"/>
    <property type="project" value="UniProtKB-SubCell"/>
</dbReference>
<dbReference type="Pfam" id="PF09335">
    <property type="entry name" value="VTT_dom"/>
    <property type="match status" value="1"/>
</dbReference>
<dbReference type="Proteomes" id="UP000568664">
    <property type="component" value="Unassembled WGS sequence"/>
</dbReference>
<comment type="subcellular location">
    <subcellularLocation>
        <location evidence="1 6">Cell membrane</location>
        <topology evidence="1 6">Multi-pass membrane protein</topology>
    </subcellularLocation>
</comment>
<proteinExistence type="inferred from homology"/>
<evidence type="ECO:0000256" key="5">
    <source>
        <dbReference type="ARBA" id="ARBA00023136"/>
    </source>
</evidence>
<sequence>MLYLALSVATALALPRQIAALSASALFGVTQGFLIALLATITGCMMTFIAAKYLFSAKVAQKFPEKSQTIHQFLSESTFTKALIIRILPLGSNFLTNVIAGATNIPFKPYVLGSFIGFIPQMVIFSLAGGGAKLAESHEQGALLALSGIALLLIISLVIKNKAKKKLSKAKPLSI</sequence>
<name>A0A7Y0L9R2_9GAMM</name>
<evidence type="ECO:0000256" key="6">
    <source>
        <dbReference type="RuleBase" id="RU366058"/>
    </source>
</evidence>
<evidence type="ECO:0000313" key="9">
    <source>
        <dbReference type="Proteomes" id="UP000568664"/>
    </source>
</evidence>
<feature type="domain" description="VTT" evidence="7">
    <location>
        <begin position="14"/>
        <end position="129"/>
    </location>
</feature>
<dbReference type="InterPro" id="IPR015414">
    <property type="entry name" value="TMEM64"/>
</dbReference>
<evidence type="ECO:0000313" key="8">
    <source>
        <dbReference type="EMBL" id="NMP30555.1"/>
    </source>
</evidence>
<feature type="transmembrane region" description="Helical" evidence="6">
    <location>
        <begin position="141"/>
        <end position="159"/>
    </location>
</feature>
<keyword evidence="5 6" id="KW-0472">Membrane</keyword>
<dbReference type="PANTHER" id="PTHR12677:SF59">
    <property type="entry name" value="GOLGI APPARATUS MEMBRANE PROTEIN TVP38-RELATED"/>
    <property type="match status" value="1"/>
</dbReference>
<evidence type="ECO:0000259" key="7">
    <source>
        <dbReference type="Pfam" id="PF09335"/>
    </source>
</evidence>
<evidence type="ECO:0000256" key="4">
    <source>
        <dbReference type="ARBA" id="ARBA00022989"/>
    </source>
</evidence>
<evidence type="ECO:0000256" key="3">
    <source>
        <dbReference type="ARBA" id="ARBA00022692"/>
    </source>
</evidence>
<keyword evidence="9" id="KW-1185">Reference proteome</keyword>
<keyword evidence="2 6" id="KW-1003">Cell membrane</keyword>
<dbReference type="EMBL" id="JABBXH010000001">
    <property type="protein sequence ID" value="NMP30555.1"/>
    <property type="molecule type" value="Genomic_DNA"/>
</dbReference>